<dbReference type="EMBL" id="LLXJ01001124">
    <property type="protein sequence ID" value="PKC03774.1"/>
    <property type="molecule type" value="Genomic_DNA"/>
</dbReference>
<dbReference type="AlphaFoldDB" id="A0A2N0PAD6"/>
<dbReference type="Proteomes" id="UP000232722">
    <property type="component" value="Unassembled WGS sequence"/>
</dbReference>
<proteinExistence type="predicted"/>
<reference evidence="1 2" key="2">
    <citation type="submission" date="2017-09" db="EMBL/GenBank/DDBJ databases">
        <title>Extensive intraspecific genome diversity in a model arbuscular mycorrhizal fungus.</title>
        <authorList>
            <person name="Chen E.C."/>
            <person name="Morin E."/>
            <person name="Beaudet D."/>
            <person name="Noel J."/>
            <person name="Ndikumana S."/>
            <person name="Charron P."/>
            <person name="St-Onge C."/>
            <person name="Giorgi J."/>
            <person name="Grigoriev I.V."/>
            <person name="Roux C."/>
            <person name="Martin F.M."/>
            <person name="Corradi N."/>
        </authorList>
    </citation>
    <scope>NUCLEOTIDE SEQUENCE [LARGE SCALE GENOMIC DNA]</scope>
    <source>
        <strain evidence="1 2">A5</strain>
    </source>
</reference>
<evidence type="ECO:0000313" key="2">
    <source>
        <dbReference type="Proteomes" id="UP000232722"/>
    </source>
</evidence>
<sequence length="154" mass="17501">MEIVKILLSVKKWETFLWGLNIAAALLNDYLYVHKIKRPVDYDQLGLIHNPPEGGSSVFKKEYVNYIFDHLPKKEIREIGKSVTVVLGLVDTGSLPTDRFILEDIDPLVVDWARVKLSKSILVRGGVVQREKDSKLEQSITITSDIQVGERNLD</sequence>
<evidence type="ECO:0000313" key="1">
    <source>
        <dbReference type="EMBL" id="PKC03774.1"/>
    </source>
</evidence>
<protein>
    <submittedName>
        <fullName evidence="1">Uncharacterized protein</fullName>
    </submittedName>
</protein>
<accession>A0A2N0PAD6</accession>
<name>A0A2N0PAD6_9GLOM</name>
<organism evidence="1 2">
    <name type="scientific">Rhizophagus irregularis</name>
    <dbReference type="NCBI Taxonomy" id="588596"/>
    <lineage>
        <taxon>Eukaryota</taxon>
        <taxon>Fungi</taxon>
        <taxon>Fungi incertae sedis</taxon>
        <taxon>Mucoromycota</taxon>
        <taxon>Glomeromycotina</taxon>
        <taxon>Glomeromycetes</taxon>
        <taxon>Glomerales</taxon>
        <taxon>Glomeraceae</taxon>
        <taxon>Rhizophagus</taxon>
    </lineage>
</organism>
<reference evidence="1 2" key="1">
    <citation type="submission" date="2016-04" db="EMBL/GenBank/DDBJ databases">
        <title>Genome analyses suggest a sexual origin of heterokaryosis in a supposedly ancient asexual fungus.</title>
        <authorList>
            <person name="Ropars J."/>
            <person name="Sedzielewska K."/>
            <person name="Noel J."/>
            <person name="Charron P."/>
            <person name="Farinelli L."/>
            <person name="Marton T."/>
            <person name="Kruger M."/>
            <person name="Pelin A."/>
            <person name="Brachmann A."/>
            <person name="Corradi N."/>
        </authorList>
    </citation>
    <scope>NUCLEOTIDE SEQUENCE [LARGE SCALE GENOMIC DNA]</scope>
    <source>
        <strain evidence="1 2">A5</strain>
    </source>
</reference>
<gene>
    <name evidence="1" type="ORF">RhiirA5_503200</name>
</gene>
<comment type="caution">
    <text evidence="1">The sequence shown here is derived from an EMBL/GenBank/DDBJ whole genome shotgun (WGS) entry which is preliminary data.</text>
</comment>